<dbReference type="GO" id="GO:0003723">
    <property type="term" value="F:RNA binding"/>
    <property type="evidence" value="ECO:0007669"/>
    <property type="project" value="UniProtKB-UniRule"/>
</dbReference>
<dbReference type="InterPro" id="IPR049560">
    <property type="entry name" value="MeTrfase_RsmB-F_NOP2_cat"/>
</dbReference>
<dbReference type="SUPFAM" id="SSF48013">
    <property type="entry name" value="NusB-like"/>
    <property type="match status" value="1"/>
</dbReference>
<dbReference type="Pfam" id="PF01189">
    <property type="entry name" value="Methyltr_RsmB-F"/>
    <property type="match status" value="1"/>
</dbReference>
<keyword evidence="16" id="KW-1185">Reference proteome</keyword>
<dbReference type="Proteomes" id="UP000002939">
    <property type="component" value="Unassembled WGS sequence"/>
</dbReference>
<dbReference type="FunFam" id="3.40.50.150:FF:000022">
    <property type="entry name" value="Ribosomal RNA small subunit methyltransferase B"/>
    <property type="match status" value="1"/>
</dbReference>
<evidence type="ECO:0000256" key="2">
    <source>
        <dbReference type="ARBA" id="ARBA00004496"/>
    </source>
</evidence>
<sequence length="441" mass="50257">MDKVRNAVVDLLVQVEQDQSYSTISLKKVIEQQKWTAKDKGLLTELFYGTIQRKMTIDFYLAPYIQKAKKIQPWVKQLLRISIYQMVFLDKIPDHAAIFEAVQIAKKRGHQGIAKFVNGVLRNFQRNDLRSFEEIKDTDERMSVQYSIPKWMYQLFKQQYGVEQAQQISESILTAPSVSVRIQPNHLNQEQVKQLLLEEGVQTRESTLSNRCLIVEEGNVFLSKTFEKGIITIQDEASSLVAQVANLKPTNKVLDTCAAPGGKTTHIASYLDPSKGGRVDALDLYEHKLKKIQENAKRLQVDDCISMRILDARNAQEAYPTESFDAVFVDAPCSGLGLVRRKPDIKYTKSLKDLKSLEKIQLDILLSASKMVKSKGSLVYSTCTINKAENRELVNQFLEENPAFEIEPIGKWIHKDTEDITILPNDFNSDGFYICKLVKKS</sequence>
<keyword evidence="6 13" id="KW-0489">Methyltransferase</keyword>
<dbReference type="NCBIfam" id="TIGR00563">
    <property type="entry name" value="rsmB"/>
    <property type="match status" value="1"/>
</dbReference>
<dbReference type="RefSeq" id="WP_006703594.1">
    <property type="nucleotide sequence ID" value="NZ_KI391971.1"/>
</dbReference>
<dbReference type="Gene3D" id="3.30.70.1170">
    <property type="entry name" value="Sun protein, domain 3"/>
    <property type="match status" value="1"/>
</dbReference>
<gene>
    <name evidence="15" type="ORF">HMPREF0446_01317</name>
</gene>
<dbReference type="OrthoDB" id="9810297at2"/>
<feature type="binding site" evidence="13">
    <location>
        <begin position="257"/>
        <end position="263"/>
    </location>
    <ligand>
        <name>S-adenosyl-L-methionine</name>
        <dbReference type="ChEBI" id="CHEBI:59789"/>
    </ligand>
</feature>
<protein>
    <recommendedName>
        <fullName evidence="3">16S rRNA (cytosine(967)-C(5))-methyltransferase</fullName>
        <ecNumber evidence="3">2.1.1.176</ecNumber>
    </recommendedName>
    <alternativeName>
        <fullName evidence="10">16S rRNA m5C967 methyltransferase</fullName>
    </alternativeName>
    <alternativeName>
        <fullName evidence="11">rRNA (cytosine-C(5)-)-methyltransferase RsmB</fullName>
    </alternativeName>
</protein>
<dbReference type="PRINTS" id="PR02008">
    <property type="entry name" value="RCMTFAMILY"/>
</dbReference>
<proteinExistence type="inferred from homology"/>
<dbReference type="GO" id="GO:0006355">
    <property type="term" value="P:regulation of DNA-templated transcription"/>
    <property type="evidence" value="ECO:0007669"/>
    <property type="project" value="InterPro"/>
</dbReference>
<dbReference type="eggNOG" id="COG0781">
    <property type="taxonomic scope" value="Bacteria"/>
</dbReference>
<keyword evidence="4" id="KW-0963">Cytoplasm</keyword>
<evidence type="ECO:0000256" key="10">
    <source>
        <dbReference type="ARBA" id="ARBA00030399"/>
    </source>
</evidence>
<dbReference type="GO" id="GO:0005737">
    <property type="term" value="C:cytoplasm"/>
    <property type="evidence" value="ECO:0007669"/>
    <property type="project" value="UniProtKB-SubCell"/>
</dbReference>
<dbReference type="Gene3D" id="3.40.50.150">
    <property type="entry name" value="Vaccinia Virus protein VP39"/>
    <property type="match status" value="1"/>
</dbReference>
<dbReference type="InterPro" id="IPR001678">
    <property type="entry name" value="MeTrfase_RsmB-F_NOP2_dom"/>
</dbReference>
<dbReference type="STRING" id="626369.HMPREF0446_01317"/>
<evidence type="ECO:0000256" key="1">
    <source>
        <dbReference type="ARBA" id="ARBA00002724"/>
    </source>
</evidence>
<feature type="domain" description="SAM-dependent MTase RsmB/NOP-type" evidence="14">
    <location>
        <begin position="168"/>
        <end position="440"/>
    </location>
</feature>
<keyword evidence="7 13" id="KW-0808">Transferase</keyword>
<dbReference type="InterPro" id="IPR004573">
    <property type="entry name" value="rRNA_ssu_MeTfrase_B"/>
</dbReference>
<evidence type="ECO:0000256" key="8">
    <source>
        <dbReference type="ARBA" id="ARBA00022691"/>
    </source>
</evidence>
<feature type="active site" description="Nucleophile" evidence="13">
    <location>
        <position position="383"/>
    </location>
</feature>
<dbReference type="PANTHER" id="PTHR22807">
    <property type="entry name" value="NOP2 YEAST -RELATED NOL1/NOP2/FMU SUN DOMAIN-CONTAINING"/>
    <property type="match status" value="1"/>
</dbReference>
<keyword evidence="5" id="KW-0698">rRNA processing</keyword>
<evidence type="ECO:0000256" key="12">
    <source>
        <dbReference type="ARBA" id="ARBA00047283"/>
    </source>
</evidence>
<dbReference type="PANTHER" id="PTHR22807:SF53">
    <property type="entry name" value="RIBOSOMAL RNA SMALL SUBUNIT METHYLTRANSFERASE B-RELATED"/>
    <property type="match status" value="1"/>
</dbReference>
<keyword evidence="9 13" id="KW-0694">RNA-binding</keyword>
<feature type="binding site" evidence="13">
    <location>
        <position position="330"/>
    </location>
    <ligand>
        <name>S-adenosyl-L-methionine</name>
        <dbReference type="ChEBI" id="CHEBI:59789"/>
    </ligand>
</feature>
<comment type="caution">
    <text evidence="15">The sequence shown here is derived from an EMBL/GenBank/DDBJ whole genome shotgun (WGS) entry which is preliminary data.</text>
</comment>
<evidence type="ECO:0000313" key="15">
    <source>
        <dbReference type="EMBL" id="EEW92836.1"/>
    </source>
</evidence>
<evidence type="ECO:0000256" key="5">
    <source>
        <dbReference type="ARBA" id="ARBA00022552"/>
    </source>
</evidence>
<comment type="catalytic activity">
    <reaction evidence="12">
        <text>cytidine(967) in 16S rRNA + S-adenosyl-L-methionine = 5-methylcytidine(967) in 16S rRNA + S-adenosyl-L-homocysteine + H(+)</text>
        <dbReference type="Rhea" id="RHEA:42748"/>
        <dbReference type="Rhea" id="RHEA-COMP:10219"/>
        <dbReference type="Rhea" id="RHEA-COMP:10220"/>
        <dbReference type="ChEBI" id="CHEBI:15378"/>
        <dbReference type="ChEBI" id="CHEBI:57856"/>
        <dbReference type="ChEBI" id="CHEBI:59789"/>
        <dbReference type="ChEBI" id="CHEBI:74483"/>
        <dbReference type="ChEBI" id="CHEBI:82748"/>
        <dbReference type="EC" id="2.1.1.176"/>
    </reaction>
</comment>
<evidence type="ECO:0000256" key="7">
    <source>
        <dbReference type="ARBA" id="ARBA00022679"/>
    </source>
</evidence>
<comment type="function">
    <text evidence="1">Specifically methylates the cytosine at position 967 (m5C967) of 16S rRNA.</text>
</comment>
<dbReference type="Pfam" id="PF22458">
    <property type="entry name" value="RsmF-B_ferredox"/>
    <property type="match status" value="1"/>
</dbReference>
<dbReference type="HOGENOM" id="CLU_005316_0_1_9"/>
<evidence type="ECO:0000256" key="6">
    <source>
        <dbReference type="ARBA" id="ARBA00022603"/>
    </source>
</evidence>
<evidence type="ECO:0000256" key="13">
    <source>
        <dbReference type="PROSITE-ProRule" id="PRU01023"/>
    </source>
</evidence>
<dbReference type="InterPro" id="IPR035926">
    <property type="entry name" value="NusB-like_sf"/>
</dbReference>
<accession>D0BMY2</accession>
<dbReference type="EMBL" id="ACRF02000005">
    <property type="protein sequence ID" value="EEW92836.1"/>
    <property type="molecule type" value="Genomic_DNA"/>
</dbReference>
<reference evidence="15" key="2">
    <citation type="submission" date="2011-10" db="EMBL/GenBank/DDBJ databases">
        <title>The Genome Sequence of Granulicatella elegans ATCC 700633.</title>
        <authorList>
            <consortium name="The Broad Institute Genome Sequencing Platform"/>
            <consortium name="The Broad Institute Genome Sequencing Center for Infectious Disease"/>
            <person name="Earl A."/>
            <person name="Ward D."/>
            <person name="Feldgarden M."/>
            <person name="Gevers D."/>
            <person name="Sibley C.D."/>
            <person name="Field T.R."/>
            <person name="Grinwis M."/>
            <person name="Eshaghurshan C.S."/>
            <person name="Surette M.G."/>
            <person name="Young S.K."/>
            <person name="Zeng Q."/>
            <person name="Gargeya S."/>
            <person name="Fitzgerald M."/>
            <person name="Haas B."/>
            <person name="Abouelleil A."/>
            <person name="Alvarado L."/>
            <person name="Arachchi H.M."/>
            <person name="Berlin A."/>
            <person name="Brown A."/>
            <person name="Chapman S.B."/>
            <person name="Chen Z."/>
            <person name="Dunbar C."/>
            <person name="Freedman E."/>
            <person name="Gearin G."/>
            <person name="Goldberg J."/>
            <person name="Griggs A."/>
            <person name="Gujja S."/>
            <person name="Heiman D."/>
            <person name="Howarth C."/>
            <person name="Larson L."/>
            <person name="Lui A."/>
            <person name="MacDonald P.J.P."/>
            <person name="Montmayeur A."/>
            <person name="Murphy C."/>
            <person name="Neiman D."/>
            <person name="Pearson M."/>
            <person name="Priest M."/>
            <person name="Roberts A."/>
            <person name="Saif S."/>
            <person name="Shea T."/>
            <person name="Shenoy N."/>
            <person name="Sisk P."/>
            <person name="Stolte C."/>
            <person name="Sykes S."/>
            <person name="Wortman J."/>
            <person name="Nusbaum C."/>
            <person name="Birren B."/>
        </authorList>
    </citation>
    <scope>NUCLEOTIDE SEQUENCE [LARGE SCALE GENOMIC DNA]</scope>
    <source>
        <strain evidence="15">ATCC 700633</strain>
    </source>
</reference>
<dbReference type="InterPro" id="IPR023267">
    <property type="entry name" value="RCMT"/>
</dbReference>
<evidence type="ECO:0000256" key="4">
    <source>
        <dbReference type="ARBA" id="ARBA00022490"/>
    </source>
</evidence>
<reference evidence="15" key="1">
    <citation type="submission" date="2009-09" db="EMBL/GenBank/DDBJ databases">
        <authorList>
            <consortium name="The Broad Institute Genome Sequencing Platform"/>
            <person name="Ward D."/>
            <person name="Feldgarden M."/>
            <person name="Earl A."/>
            <person name="Young S.K."/>
            <person name="Zeng Q."/>
            <person name="Koehrsen M."/>
            <person name="Alvarado L."/>
            <person name="Berlin A."/>
            <person name="Bochicchio J."/>
            <person name="Borenstein D."/>
            <person name="Chapman S.B."/>
            <person name="Chen Z."/>
            <person name="Engels R."/>
            <person name="Freedman E."/>
            <person name="Gellesch M."/>
            <person name="Goldberg J."/>
            <person name="Griggs A."/>
            <person name="Gujja S."/>
            <person name="Heilman E."/>
            <person name="Heiman D."/>
            <person name="Hepburn T."/>
            <person name="Howarth C."/>
            <person name="Jen D."/>
            <person name="Larson L."/>
            <person name="Lewis B."/>
            <person name="Mehta T."/>
            <person name="Park D."/>
            <person name="Pearson M."/>
            <person name="Roberts A."/>
            <person name="Saif S."/>
            <person name="Shea T."/>
            <person name="Shenoy N."/>
            <person name="Sisk P."/>
            <person name="Stolte C."/>
            <person name="Sykes S."/>
            <person name="Thomson T."/>
            <person name="Walk T."/>
            <person name="White J."/>
            <person name="Yandava C."/>
            <person name="Sibley C.D."/>
            <person name="Field T.R."/>
            <person name="Grinwis M."/>
            <person name="Eshaghurshan C.S."/>
            <person name="Surette M.G."/>
            <person name="Haas B."/>
            <person name="Nusbaum C."/>
            <person name="Birren B."/>
        </authorList>
    </citation>
    <scope>NUCLEOTIDE SEQUENCE [LARGE SCALE GENOMIC DNA]</scope>
    <source>
        <strain evidence="15">ATCC 700633</strain>
    </source>
</reference>
<organism evidence="15 16">
    <name type="scientific">Granulicatella elegans ATCC 700633</name>
    <dbReference type="NCBI Taxonomy" id="626369"/>
    <lineage>
        <taxon>Bacteria</taxon>
        <taxon>Bacillati</taxon>
        <taxon>Bacillota</taxon>
        <taxon>Bacilli</taxon>
        <taxon>Lactobacillales</taxon>
        <taxon>Carnobacteriaceae</taxon>
        <taxon>Granulicatella</taxon>
    </lineage>
</organism>
<dbReference type="GO" id="GO:0008649">
    <property type="term" value="F:rRNA methyltransferase activity"/>
    <property type="evidence" value="ECO:0007669"/>
    <property type="project" value="InterPro"/>
</dbReference>
<evidence type="ECO:0000256" key="9">
    <source>
        <dbReference type="ARBA" id="ARBA00022884"/>
    </source>
</evidence>
<feature type="binding site" evidence="13">
    <location>
        <position position="283"/>
    </location>
    <ligand>
        <name>S-adenosyl-L-methionine</name>
        <dbReference type="ChEBI" id="CHEBI:59789"/>
    </ligand>
</feature>
<feature type="binding site" evidence="13">
    <location>
        <position position="311"/>
    </location>
    <ligand>
        <name>S-adenosyl-L-methionine</name>
        <dbReference type="ChEBI" id="CHEBI:59789"/>
    </ligand>
</feature>
<dbReference type="FunFam" id="1.10.940.10:FF:000006">
    <property type="entry name" value="16S rRNA (Cytosine(967)-C(5))-methyltransferase RsmB"/>
    <property type="match status" value="1"/>
</dbReference>
<dbReference type="PROSITE" id="PS51686">
    <property type="entry name" value="SAM_MT_RSMB_NOP"/>
    <property type="match status" value="1"/>
</dbReference>
<evidence type="ECO:0000259" key="14">
    <source>
        <dbReference type="PROSITE" id="PS51686"/>
    </source>
</evidence>
<name>D0BMY2_9LACT</name>
<dbReference type="NCBIfam" id="NF011494">
    <property type="entry name" value="PRK14902.1"/>
    <property type="match status" value="1"/>
</dbReference>
<dbReference type="Gene3D" id="1.10.940.10">
    <property type="entry name" value="NusB-like"/>
    <property type="match status" value="1"/>
</dbReference>
<dbReference type="Pfam" id="PF01029">
    <property type="entry name" value="NusB"/>
    <property type="match status" value="1"/>
</dbReference>
<comment type="similarity">
    <text evidence="13">Belongs to the class I-like SAM-binding methyltransferase superfamily. RsmB/NOP family.</text>
</comment>
<comment type="subcellular location">
    <subcellularLocation>
        <location evidence="2">Cytoplasm</location>
    </subcellularLocation>
</comment>
<keyword evidence="8 13" id="KW-0949">S-adenosyl-L-methionine</keyword>
<dbReference type="AlphaFoldDB" id="D0BMY2"/>
<evidence type="ECO:0000256" key="3">
    <source>
        <dbReference type="ARBA" id="ARBA00012140"/>
    </source>
</evidence>
<dbReference type="InterPro" id="IPR006027">
    <property type="entry name" value="NusB_RsmB_TIM44"/>
</dbReference>
<dbReference type="SUPFAM" id="SSF53335">
    <property type="entry name" value="S-adenosyl-L-methionine-dependent methyltransferases"/>
    <property type="match status" value="1"/>
</dbReference>
<evidence type="ECO:0000313" key="16">
    <source>
        <dbReference type="Proteomes" id="UP000002939"/>
    </source>
</evidence>
<dbReference type="CDD" id="cd02440">
    <property type="entry name" value="AdoMet_MTases"/>
    <property type="match status" value="1"/>
</dbReference>
<dbReference type="EC" id="2.1.1.176" evidence="3"/>
<dbReference type="eggNOG" id="COG0144">
    <property type="taxonomic scope" value="Bacteria"/>
</dbReference>
<dbReference type="InterPro" id="IPR029063">
    <property type="entry name" value="SAM-dependent_MTases_sf"/>
</dbReference>
<evidence type="ECO:0000256" key="11">
    <source>
        <dbReference type="ARBA" id="ARBA00031088"/>
    </source>
</evidence>
<dbReference type="InterPro" id="IPR054728">
    <property type="entry name" value="RsmB-like_ferredoxin"/>
</dbReference>